<keyword evidence="1" id="KW-0812">Transmembrane</keyword>
<comment type="caution">
    <text evidence="2">The sequence shown here is derived from an EMBL/GenBank/DDBJ whole genome shotgun (WGS) entry which is preliminary data.</text>
</comment>
<evidence type="ECO:0000313" key="2">
    <source>
        <dbReference type="EMBL" id="CDH47765.1"/>
    </source>
</evidence>
<organism evidence="2 3">
    <name type="scientific">Candidatus Contendobacter odensis Run_B_J11</name>
    <dbReference type="NCBI Taxonomy" id="1400861"/>
    <lineage>
        <taxon>Bacteria</taxon>
        <taxon>Pseudomonadati</taxon>
        <taxon>Pseudomonadota</taxon>
        <taxon>Gammaproteobacteria</taxon>
        <taxon>Candidatus Competibacteraceae</taxon>
        <taxon>Candidatus Contendibacter</taxon>
    </lineage>
</organism>
<evidence type="ECO:0000313" key="3">
    <source>
        <dbReference type="Proteomes" id="UP000019184"/>
    </source>
</evidence>
<keyword evidence="3" id="KW-1185">Reference proteome</keyword>
<name>A0A7U7GGA7_9GAMM</name>
<dbReference type="AlphaFoldDB" id="A0A7U7GGA7"/>
<feature type="transmembrane region" description="Helical" evidence="1">
    <location>
        <begin position="6"/>
        <end position="23"/>
    </location>
</feature>
<protein>
    <recommendedName>
        <fullName evidence="4">FeoB-associated Cys-rich membrane protein</fullName>
    </recommendedName>
</protein>
<dbReference type="Proteomes" id="UP000019184">
    <property type="component" value="Unassembled WGS sequence"/>
</dbReference>
<accession>A0A7U7GGA7</accession>
<gene>
    <name evidence="2" type="ORF">BN874_940009</name>
</gene>
<evidence type="ECO:0000256" key="1">
    <source>
        <dbReference type="SAM" id="Phobius"/>
    </source>
</evidence>
<dbReference type="RefSeq" id="WP_034437046.1">
    <property type="nucleotide sequence ID" value="NZ_CBTK010000314.1"/>
</dbReference>
<dbReference type="EMBL" id="CBTK010000314">
    <property type="protein sequence ID" value="CDH47765.1"/>
    <property type="molecule type" value="Genomic_DNA"/>
</dbReference>
<evidence type="ECO:0008006" key="4">
    <source>
        <dbReference type="Google" id="ProtNLM"/>
    </source>
</evidence>
<keyword evidence="1" id="KW-0472">Membrane</keyword>
<reference evidence="2 3" key="1">
    <citation type="journal article" date="2014" name="ISME J.">
        <title>Candidatus Competibacter-lineage genomes retrieved from metagenomes reveal functional metabolic diversity.</title>
        <authorList>
            <person name="McIlroy S.J."/>
            <person name="Albertsen M."/>
            <person name="Andresen E.K."/>
            <person name="Saunders A.M."/>
            <person name="Kristiansen R."/>
            <person name="Stokholm-Bjerregaard M."/>
            <person name="Nielsen K.L."/>
            <person name="Nielsen P.H."/>
        </authorList>
    </citation>
    <scope>NUCLEOTIDE SEQUENCE [LARGE SCALE GENOMIC DNA]</scope>
    <source>
        <strain evidence="2 3">Run_B_J11</strain>
    </source>
</reference>
<proteinExistence type="predicted"/>
<sequence>MWQDGLALLIVGIAVLVLVRTYAPVGWLRFGTRGKDNGSAASSAAPTGCSGCGLGASCSKVQVKAYPVAIGRREQQFPSSMDTARKHPS</sequence>
<keyword evidence="1" id="KW-1133">Transmembrane helix</keyword>